<dbReference type="PANTHER" id="PTHR23063">
    <property type="entry name" value="PHOSPHOLIPID ACYLTRANSFERASE"/>
    <property type="match status" value="1"/>
</dbReference>
<dbReference type="PANTHER" id="PTHR23063:SF52">
    <property type="entry name" value="LYSOPHOSPHATIDYLCHOLINE ACYLTRANSFERASE"/>
    <property type="match status" value="1"/>
</dbReference>
<keyword evidence="11" id="KW-1185">Reference proteome</keyword>
<dbReference type="InterPro" id="IPR002123">
    <property type="entry name" value="Plipid/glycerol_acylTrfase"/>
</dbReference>
<evidence type="ECO:0000256" key="1">
    <source>
        <dbReference type="ARBA" id="ARBA00004370"/>
    </source>
</evidence>
<evidence type="ECO:0000313" key="10">
    <source>
        <dbReference type="EMBL" id="SHL91164.1"/>
    </source>
</evidence>
<keyword evidence="7 10" id="KW-0012">Acyltransferase</keyword>
<evidence type="ECO:0000259" key="9">
    <source>
        <dbReference type="SMART" id="SM00563"/>
    </source>
</evidence>
<keyword evidence="4 8" id="KW-1133">Transmembrane helix</keyword>
<gene>
    <name evidence="10" type="ORF">SAMN05216269_101477</name>
</gene>
<dbReference type="Pfam" id="PF01553">
    <property type="entry name" value="Acyltransferase"/>
    <property type="match status" value="1"/>
</dbReference>
<dbReference type="OrthoDB" id="9803035at2"/>
<keyword evidence="3 8" id="KW-0812">Transmembrane</keyword>
<feature type="domain" description="Phospholipid/glycerol acyltransferase" evidence="9">
    <location>
        <begin position="71"/>
        <end position="183"/>
    </location>
</feature>
<name>A0A1M7EHC2_9FLAO</name>
<dbReference type="AlphaFoldDB" id="A0A1M7EHC2"/>
<dbReference type="SMART" id="SM00563">
    <property type="entry name" value="PlsC"/>
    <property type="match status" value="1"/>
</dbReference>
<comment type="subcellular location">
    <subcellularLocation>
        <location evidence="1">Membrane</location>
    </subcellularLocation>
</comment>
<keyword evidence="6 8" id="KW-0472">Membrane</keyword>
<feature type="transmembrane region" description="Helical" evidence="8">
    <location>
        <begin position="12"/>
        <end position="31"/>
    </location>
</feature>
<evidence type="ECO:0000313" key="11">
    <source>
        <dbReference type="Proteomes" id="UP000184092"/>
    </source>
</evidence>
<dbReference type="CDD" id="cd07989">
    <property type="entry name" value="LPLAT_AGPAT-like"/>
    <property type="match status" value="1"/>
</dbReference>
<evidence type="ECO:0000256" key="6">
    <source>
        <dbReference type="ARBA" id="ARBA00023136"/>
    </source>
</evidence>
<dbReference type="Proteomes" id="UP000184092">
    <property type="component" value="Unassembled WGS sequence"/>
</dbReference>
<evidence type="ECO:0000256" key="2">
    <source>
        <dbReference type="ARBA" id="ARBA00022679"/>
    </source>
</evidence>
<accession>A0A1M7EHC2</accession>
<dbReference type="SUPFAM" id="SSF69593">
    <property type="entry name" value="Glycerol-3-phosphate (1)-acyltransferase"/>
    <property type="match status" value="1"/>
</dbReference>
<organism evidence="10 11">
    <name type="scientific">Flavobacterium xinjiangense</name>
    <dbReference type="NCBI Taxonomy" id="178356"/>
    <lineage>
        <taxon>Bacteria</taxon>
        <taxon>Pseudomonadati</taxon>
        <taxon>Bacteroidota</taxon>
        <taxon>Flavobacteriia</taxon>
        <taxon>Flavobacteriales</taxon>
        <taxon>Flavobacteriaceae</taxon>
        <taxon>Flavobacterium</taxon>
    </lineage>
</organism>
<keyword evidence="5" id="KW-0443">Lipid metabolism</keyword>
<sequence>MLSLLVGLTRLIVFVLFVSFFSLIFYFMSFFRNEEINSKKALELRDFLIKVSNYILGIHTIIYGEKPKVQGLIVANHRSYFDPIVIVNHIHAFPVGKKEVESWPLIGYICKISGVLFVNRKCSISRQETAEKIRQALAKGYSIINFPEGTTDDLPTTVDFNYGSFVMATKIKAAVIPIAIDYKEKTDAFILDDTFIPHFLKCFGKPTTEIKMTFFPPIYSEDASYLLNTSKSMIDKELLRYRKDWNDEN</sequence>
<protein>
    <submittedName>
        <fullName evidence="10">1-acyl-sn-glycerol-3-phosphate acyltransferases</fullName>
    </submittedName>
</protein>
<evidence type="ECO:0000256" key="7">
    <source>
        <dbReference type="ARBA" id="ARBA00023315"/>
    </source>
</evidence>
<evidence type="ECO:0000256" key="4">
    <source>
        <dbReference type="ARBA" id="ARBA00022989"/>
    </source>
</evidence>
<reference evidence="11" key="1">
    <citation type="submission" date="2016-11" db="EMBL/GenBank/DDBJ databases">
        <authorList>
            <person name="Varghese N."/>
            <person name="Submissions S."/>
        </authorList>
    </citation>
    <scope>NUCLEOTIDE SEQUENCE [LARGE SCALE GENOMIC DNA]</scope>
    <source>
        <strain evidence="11">CGMCC 1.2749</strain>
    </source>
</reference>
<keyword evidence="2 10" id="KW-0808">Transferase</keyword>
<dbReference type="RefSeq" id="WP_073204704.1">
    <property type="nucleotide sequence ID" value="NZ_FRCL01000001.1"/>
</dbReference>
<proteinExistence type="predicted"/>
<dbReference type="EMBL" id="FRCL01000001">
    <property type="protein sequence ID" value="SHL91164.1"/>
    <property type="molecule type" value="Genomic_DNA"/>
</dbReference>
<dbReference type="GO" id="GO:0016020">
    <property type="term" value="C:membrane"/>
    <property type="evidence" value="ECO:0007669"/>
    <property type="project" value="UniProtKB-SubCell"/>
</dbReference>
<dbReference type="GO" id="GO:0006629">
    <property type="term" value="P:lipid metabolic process"/>
    <property type="evidence" value="ECO:0007669"/>
    <property type="project" value="UniProtKB-KW"/>
</dbReference>
<evidence type="ECO:0000256" key="3">
    <source>
        <dbReference type="ARBA" id="ARBA00022692"/>
    </source>
</evidence>
<evidence type="ECO:0000256" key="5">
    <source>
        <dbReference type="ARBA" id="ARBA00023098"/>
    </source>
</evidence>
<dbReference type="STRING" id="178356.SAMN05216269_101477"/>
<evidence type="ECO:0000256" key="8">
    <source>
        <dbReference type="SAM" id="Phobius"/>
    </source>
</evidence>
<dbReference type="GO" id="GO:0016746">
    <property type="term" value="F:acyltransferase activity"/>
    <property type="evidence" value="ECO:0007669"/>
    <property type="project" value="UniProtKB-KW"/>
</dbReference>